<evidence type="ECO:0000256" key="4">
    <source>
        <dbReference type="ARBA" id="ARBA00022452"/>
    </source>
</evidence>
<comment type="caution">
    <text evidence="9">The sequence shown here is derived from an EMBL/GenBank/DDBJ whole genome shotgun (WGS) entry which is preliminary data.</text>
</comment>
<keyword evidence="7" id="KW-0998">Cell outer membrane</keyword>
<protein>
    <submittedName>
        <fullName evidence="9">TolC family protein</fullName>
    </submittedName>
</protein>
<accession>A0ABU5SKM3</accession>
<evidence type="ECO:0000256" key="6">
    <source>
        <dbReference type="ARBA" id="ARBA00023136"/>
    </source>
</evidence>
<evidence type="ECO:0000313" key="10">
    <source>
        <dbReference type="Proteomes" id="UP001302222"/>
    </source>
</evidence>
<keyword evidence="10" id="KW-1185">Reference proteome</keyword>
<dbReference type="Pfam" id="PF02321">
    <property type="entry name" value="OEP"/>
    <property type="match status" value="1"/>
</dbReference>
<reference evidence="9 10" key="1">
    <citation type="submission" date="2023-12" db="EMBL/GenBank/DDBJ databases">
        <title>Novel species of the genus Arcicella isolated from rivers.</title>
        <authorList>
            <person name="Lu H."/>
        </authorList>
    </citation>
    <scope>NUCLEOTIDE SEQUENCE [LARGE SCALE GENOMIC DNA]</scope>
    <source>
        <strain evidence="9 10">DC25W</strain>
    </source>
</reference>
<dbReference type="InterPro" id="IPR003423">
    <property type="entry name" value="OMP_efflux"/>
</dbReference>
<evidence type="ECO:0000256" key="3">
    <source>
        <dbReference type="ARBA" id="ARBA00022448"/>
    </source>
</evidence>
<keyword evidence="4" id="KW-1134">Transmembrane beta strand</keyword>
<dbReference type="Proteomes" id="UP001302222">
    <property type="component" value="Unassembled WGS sequence"/>
</dbReference>
<evidence type="ECO:0000313" key="9">
    <source>
        <dbReference type="EMBL" id="MEA5427842.1"/>
    </source>
</evidence>
<organism evidence="9 10">
    <name type="scientific">Arcicella lustrica</name>
    <dbReference type="NCBI Taxonomy" id="2984196"/>
    <lineage>
        <taxon>Bacteria</taxon>
        <taxon>Pseudomonadati</taxon>
        <taxon>Bacteroidota</taxon>
        <taxon>Cytophagia</taxon>
        <taxon>Cytophagales</taxon>
        <taxon>Flectobacillaceae</taxon>
        <taxon>Arcicella</taxon>
    </lineage>
</organism>
<evidence type="ECO:0000256" key="7">
    <source>
        <dbReference type="ARBA" id="ARBA00023237"/>
    </source>
</evidence>
<evidence type="ECO:0000256" key="2">
    <source>
        <dbReference type="ARBA" id="ARBA00007613"/>
    </source>
</evidence>
<keyword evidence="5" id="KW-0812">Transmembrane</keyword>
<keyword evidence="6" id="KW-0472">Membrane</keyword>
<comment type="similarity">
    <text evidence="2">Belongs to the outer membrane factor (OMF) (TC 1.B.17) family.</text>
</comment>
<keyword evidence="3" id="KW-0813">Transport</keyword>
<comment type="subcellular location">
    <subcellularLocation>
        <location evidence="1">Cell outer membrane</location>
    </subcellularLocation>
</comment>
<feature type="coiled-coil region" evidence="8">
    <location>
        <begin position="310"/>
        <end position="337"/>
    </location>
</feature>
<proteinExistence type="inferred from homology"/>
<dbReference type="PANTHER" id="PTHR30026">
    <property type="entry name" value="OUTER MEMBRANE PROTEIN TOLC"/>
    <property type="match status" value="1"/>
</dbReference>
<name>A0ABU5SKM3_9BACT</name>
<dbReference type="SUPFAM" id="SSF56954">
    <property type="entry name" value="Outer membrane efflux proteins (OEP)"/>
    <property type="match status" value="1"/>
</dbReference>
<evidence type="ECO:0000256" key="8">
    <source>
        <dbReference type="SAM" id="Coils"/>
    </source>
</evidence>
<sequence>MRFCKCIYILLFVVYINNLYGQSKIKCDLIGISYKAFDKNPLLKRSTYTIQNAGADFQIQKSVFDVNSYSGLLVRNSRYNLFDADTRNQFVDKVLKTNTSEFSAGVRKKLRSGQTTDISLNYGFNNSNLPFDSFNQNVGAYWGNHTSTINFSLTQPLLRGRGREVTTVSERVSLLYIENSKKNNEFTNSYEILQIGFAYWNYFTAFKNVEIYKQNESRVRNVLEITNELIKADKKPAGDIVQVNADLANQEKLTILAEQNLYTARLNLGRAIGLSNEESLLLDIPENEFPTISQSEYRKDLDKNTFIKLAKGKRADLKALKKVYEALEMQAKLAANNTTPQLDLTALASYGSASMGNGISETFSSLTSNQGRNMSVGAKLSFTFPVNNNLAKGNLAKINVALNDQKVINENLQRNVELNISNALNNLNNSVLVLEKAKEALNNYQVAFNNEQGKFQTGLTTLLNLILFQERLTASQLEYLQAYQQFANAIINLRHETGTLISQDNQGFTLDQKSFYSIPQTDN</sequence>
<evidence type="ECO:0000256" key="5">
    <source>
        <dbReference type="ARBA" id="ARBA00022692"/>
    </source>
</evidence>
<dbReference type="RefSeq" id="WP_323259623.1">
    <property type="nucleotide sequence ID" value="NZ_JAYGIM010000011.1"/>
</dbReference>
<dbReference type="PANTHER" id="PTHR30026:SF20">
    <property type="entry name" value="OUTER MEMBRANE PROTEIN TOLC"/>
    <property type="match status" value="1"/>
</dbReference>
<dbReference type="InterPro" id="IPR051906">
    <property type="entry name" value="TolC-like"/>
</dbReference>
<dbReference type="EMBL" id="JAYGIM010000011">
    <property type="protein sequence ID" value="MEA5427842.1"/>
    <property type="molecule type" value="Genomic_DNA"/>
</dbReference>
<keyword evidence="8" id="KW-0175">Coiled coil</keyword>
<dbReference type="Gene3D" id="1.20.1600.10">
    <property type="entry name" value="Outer membrane efflux proteins (OEP)"/>
    <property type="match status" value="1"/>
</dbReference>
<evidence type="ECO:0000256" key="1">
    <source>
        <dbReference type="ARBA" id="ARBA00004442"/>
    </source>
</evidence>
<gene>
    <name evidence="9" type="ORF">VB798_14720</name>
</gene>